<keyword evidence="2" id="KW-1185">Reference proteome</keyword>
<comment type="caution">
    <text evidence="1">The sequence shown here is derived from an EMBL/GenBank/DDBJ whole genome shotgun (WGS) entry which is preliminary data.</text>
</comment>
<evidence type="ECO:0000313" key="1">
    <source>
        <dbReference type="EMBL" id="KAI0092146.1"/>
    </source>
</evidence>
<protein>
    <submittedName>
        <fullName evidence="1">Uncharacterized protein</fullName>
    </submittedName>
</protein>
<organism evidence="1 2">
    <name type="scientific">Irpex rosettiformis</name>
    <dbReference type="NCBI Taxonomy" id="378272"/>
    <lineage>
        <taxon>Eukaryota</taxon>
        <taxon>Fungi</taxon>
        <taxon>Dikarya</taxon>
        <taxon>Basidiomycota</taxon>
        <taxon>Agaricomycotina</taxon>
        <taxon>Agaricomycetes</taxon>
        <taxon>Polyporales</taxon>
        <taxon>Irpicaceae</taxon>
        <taxon>Irpex</taxon>
    </lineage>
</organism>
<sequence length="460" mass="50353">MATPQPNFRVIVRLPYNRPEESRPDPPRVEWNSEKEHILWEVIAKSRVVEGAGTDWKGLANHLQVPLPYLLYRAQARYEEDLRGLQGIQTLSPAVMSPTSPAGPSHGGPGPAVTSAQAFSPPPVEYFPRSASADKPGVARRDSLKFAGGVATSARPLAIRTRLNSLTARSLSSPLRATASSVATLQGTKRQYQHFPHHTLTPTSSRITHASDDADSSDEDEELRRAEEEGKRAEEQAALERKLKDLALRLTKDQLGLISSPTKDKGKRRDTDRGRIRPLSMSSTSASLHQQLHMSRRHSLSQTPSHHSLSSTTGSPQGSIPSIPSPPPESRSQPQSPSPMRHFSPAGKSTSPPVVAYNNALATRHQTMRRARTSDRVRSDIGSEMGSTASSFSDFSGTRYCPHYTSSELIPVRQMLAFLGWTLVRVLLIPGEDHEYPLIMQETTLVGDDGNAVDDNALGL</sequence>
<accession>A0ACB8UD22</accession>
<gene>
    <name evidence="1" type="ORF">BDY19DRAFT_928519</name>
</gene>
<reference evidence="1" key="1">
    <citation type="journal article" date="2021" name="Environ. Microbiol.">
        <title>Gene family expansions and transcriptome signatures uncover fungal adaptations to wood decay.</title>
        <authorList>
            <person name="Hage H."/>
            <person name="Miyauchi S."/>
            <person name="Viragh M."/>
            <person name="Drula E."/>
            <person name="Min B."/>
            <person name="Chaduli D."/>
            <person name="Navarro D."/>
            <person name="Favel A."/>
            <person name="Norest M."/>
            <person name="Lesage-Meessen L."/>
            <person name="Balint B."/>
            <person name="Merenyi Z."/>
            <person name="de Eugenio L."/>
            <person name="Morin E."/>
            <person name="Martinez A.T."/>
            <person name="Baldrian P."/>
            <person name="Stursova M."/>
            <person name="Martinez M.J."/>
            <person name="Novotny C."/>
            <person name="Magnuson J.K."/>
            <person name="Spatafora J.W."/>
            <person name="Maurice S."/>
            <person name="Pangilinan J."/>
            <person name="Andreopoulos W."/>
            <person name="LaButti K."/>
            <person name="Hundley H."/>
            <person name="Na H."/>
            <person name="Kuo A."/>
            <person name="Barry K."/>
            <person name="Lipzen A."/>
            <person name="Henrissat B."/>
            <person name="Riley R."/>
            <person name="Ahrendt S."/>
            <person name="Nagy L.G."/>
            <person name="Grigoriev I.V."/>
            <person name="Martin F."/>
            <person name="Rosso M.N."/>
        </authorList>
    </citation>
    <scope>NUCLEOTIDE SEQUENCE</scope>
    <source>
        <strain evidence="1">CBS 384.51</strain>
    </source>
</reference>
<dbReference type="Proteomes" id="UP001055072">
    <property type="component" value="Unassembled WGS sequence"/>
</dbReference>
<name>A0ACB8UD22_9APHY</name>
<evidence type="ECO:0000313" key="2">
    <source>
        <dbReference type="Proteomes" id="UP001055072"/>
    </source>
</evidence>
<dbReference type="EMBL" id="MU274904">
    <property type="protein sequence ID" value="KAI0092146.1"/>
    <property type="molecule type" value="Genomic_DNA"/>
</dbReference>
<proteinExistence type="predicted"/>